<feature type="transmembrane region" description="Helical" evidence="19">
    <location>
        <begin position="58"/>
        <end position="78"/>
    </location>
</feature>
<dbReference type="RefSeq" id="WP_119984881.1">
    <property type="nucleotide sequence ID" value="NZ_CP032489.1"/>
</dbReference>
<keyword evidence="3" id="KW-1003">Cell membrane</keyword>
<keyword evidence="13" id="KW-0594">Phospholipid biosynthesis</keyword>
<keyword evidence="8 20" id="KW-0418">Kinase</keyword>
<dbReference type="GO" id="GO:0008654">
    <property type="term" value="P:phospholipid biosynthetic process"/>
    <property type="evidence" value="ECO:0007669"/>
    <property type="project" value="UniProtKB-KW"/>
</dbReference>
<evidence type="ECO:0000256" key="13">
    <source>
        <dbReference type="ARBA" id="ARBA00023209"/>
    </source>
</evidence>
<dbReference type="PANTHER" id="PTHR34299">
    <property type="entry name" value="DIACYLGLYCEROL KINASE"/>
    <property type="match status" value="1"/>
</dbReference>
<keyword evidence="21" id="KW-1185">Reference proteome</keyword>
<evidence type="ECO:0000256" key="1">
    <source>
        <dbReference type="ARBA" id="ARBA00004651"/>
    </source>
</evidence>
<feature type="transmembrane region" description="Helical" evidence="19">
    <location>
        <begin position="99"/>
        <end position="120"/>
    </location>
</feature>
<evidence type="ECO:0000313" key="21">
    <source>
        <dbReference type="Proteomes" id="UP000266118"/>
    </source>
</evidence>
<feature type="binding site" evidence="16">
    <location>
        <position position="72"/>
    </location>
    <ligand>
        <name>substrate</name>
    </ligand>
</feature>
<evidence type="ECO:0000256" key="19">
    <source>
        <dbReference type="SAM" id="Phobius"/>
    </source>
</evidence>
<feature type="active site" description="Proton acceptor" evidence="15">
    <location>
        <position position="72"/>
    </location>
</feature>
<keyword evidence="18" id="KW-0479">Metal-binding</keyword>
<gene>
    <name evidence="20" type="ORF">D6B99_02840</name>
</gene>
<evidence type="ECO:0000256" key="9">
    <source>
        <dbReference type="ARBA" id="ARBA00022840"/>
    </source>
</evidence>
<accession>A0A386HMS7</accession>
<evidence type="ECO:0000256" key="10">
    <source>
        <dbReference type="ARBA" id="ARBA00022989"/>
    </source>
</evidence>
<reference evidence="20 21" key="1">
    <citation type="submission" date="2018-09" db="EMBL/GenBank/DDBJ databases">
        <title>Arachidicoccus sp. nov., a bacterium isolated from soil.</title>
        <authorList>
            <person name="Weon H.-Y."/>
            <person name="Kwon S.-W."/>
            <person name="Lee S.A."/>
        </authorList>
    </citation>
    <scope>NUCLEOTIDE SEQUENCE [LARGE SCALE GENOMIC DNA]</scope>
    <source>
        <strain evidence="20 21">KIS59-12</strain>
    </source>
</reference>
<dbReference type="Gene3D" id="1.10.287.3610">
    <property type="match status" value="1"/>
</dbReference>
<dbReference type="InterPro" id="IPR036945">
    <property type="entry name" value="DAGK_sf"/>
</dbReference>
<evidence type="ECO:0000256" key="2">
    <source>
        <dbReference type="ARBA" id="ARBA00005967"/>
    </source>
</evidence>
<evidence type="ECO:0000256" key="17">
    <source>
        <dbReference type="PIRSR" id="PIRSR600829-3"/>
    </source>
</evidence>
<evidence type="ECO:0000256" key="15">
    <source>
        <dbReference type="PIRSR" id="PIRSR600829-1"/>
    </source>
</evidence>
<dbReference type="Proteomes" id="UP000266118">
    <property type="component" value="Chromosome"/>
</dbReference>
<evidence type="ECO:0000256" key="16">
    <source>
        <dbReference type="PIRSR" id="PIRSR600829-2"/>
    </source>
</evidence>
<dbReference type="GO" id="GO:0046872">
    <property type="term" value="F:metal ion binding"/>
    <property type="evidence" value="ECO:0007669"/>
    <property type="project" value="UniProtKB-KW"/>
</dbReference>
<dbReference type="CDD" id="cd14265">
    <property type="entry name" value="UDPK_IM_like"/>
    <property type="match status" value="1"/>
</dbReference>
<keyword evidence="12 19" id="KW-0472">Membrane</keyword>
<dbReference type="OrthoDB" id="1493837at2"/>
<evidence type="ECO:0000256" key="8">
    <source>
        <dbReference type="ARBA" id="ARBA00022777"/>
    </source>
</evidence>
<keyword evidence="7 17" id="KW-0547">Nucleotide-binding</keyword>
<feature type="binding site" evidence="17">
    <location>
        <position position="31"/>
    </location>
    <ligand>
        <name>ATP</name>
        <dbReference type="ChEBI" id="CHEBI:30616"/>
    </ligand>
</feature>
<dbReference type="GO" id="GO:0005524">
    <property type="term" value="F:ATP binding"/>
    <property type="evidence" value="ECO:0007669"/>
    <property type="project" value="UniProtKB-KW"/>
</dbReference>
<dbReference type="Pfam" id="PF01219">
    <property type="entry name" value="DAGK_prokar"/>
    <property type="match status" value="1"/>
</dbReference>
<organism evidence="20 21">
    <name type="scientific">Arachidicoccus soli</name>
    <dbReference type="NCBI Taxonomy" id="2341117"/>
    <lineage>
        <taxon>Bacteria</taxon>
        <taxon>Pseudomonadati</taxon>
        <taxon>Bacteroidota</taxon>
        <taxon>Chitinophagia</taxon>
        <taxon>Chitinophagales</taxon>
        <taxon>Chitinophagaceae</taxon>
        <taxon>Arachidicoccus</taxon>
    </lineage>
</organism>
<sequence length="124" mass="14135">MKEEKEKFSLKKRAASFRFAFQGIKTLLQSEHNAWIHLTATILVFCFGFYFKISSQEWMTVCFAIGFVFSMEIINTAFEKLCDFVSPEKHELIKQIKDLSAAAVLIAAITAFVIGCIIFIPKIV</sequence>
<evidence type="ECO:0000256" key="4">
    <source>
        <dbReference type="ARBA" id="ARBA00022516"/>
    </source>
</evidence>
<feature type="binding site" evidence="17">
    <location>
        <begin position="97"/>
        <end position="98"/>
    </location>
    <ligand>
        <name>ATP</name>
        <dbReference type="ChEBI" id="CHEBI:30616"/>
    </ligand>
</feature>
<evidence type="ECO:0000256" key="12">
    <source>
        <dbReference type="ARBA" id="ARBA00023136"/>
    </source>
</evidence>
<dbReference type="KEGG" id="ark:D6B99_02840"/>
<evidence type="ECO:0000256" key="5">
    <source>
        <dbReference type="ARBA" id="ARBA00022679"/>
    </source>
</evidence>
<protein>
    <submittedName>
        <fullName evidence="20">Diacylglycerol kinase family protein</fullName>
    </submittedName>
</protein>
<evidence type="ECO:0000256" key="7">
    <source>
        <dbReference type="ARBA" id="ARBA00022741"/>
    </source>
</evidence>
<feature type="transmembrane region" description="Helical" evidence="19">
    <location>
        <begin position="34"/>
        <end position="52"/>
    </location>
</feature>
<evidence type="ECO:0000313" key="20">
    <source>
        <dbReference type="EMBL" id="AYD46644.1"/>
    </source>
</evidence>
<comment type="subcellular location">
    <subcellularLocation>
        <location evidence="1">Cell membrane</location>
        <topology evidence="1">Multi-pass membrane protein</topology>
    </subcellularLocation>
</comment>
<dbReference type="AlphaFoldDB" id="A0A386HMS7"/>
<feature type="binding site" evidence="17">
    <location>
        <begin position="88"/>
        <end position="90"/>
    </location>
    <ligand>
        <name>ATP</name>
        <dbReference type="ChEBI" id="CHEBI:30616"/>
    </ligand>
</feature>
<dbReference type="InterPro" id="IPR033717">
    <property type="entry name" value="UDPK"/>
</dbReference>
<feature type="binding site" evidence="18">
    <location>
        <position position="79"/>
    </location>
    <ligand>
        <name>a divalent metal cation</name>
        <dbReference type="ChEBI" id="CHEBI:60240"/>
    </ligand>
</feature>
<feature type="binding site" evidence="17">
    <location>
        <position position="79"/>
    </location>
    <ligand>
        <name>ATP</name>
        <dbReference type="ChEBI" id="CHEBI:30616"/>
    </ligand>
</feature>
<dbReference type="PANTHER" id="PTHR34299:SF1">
    <property type="entry name" value="DIACYLGLYCEROL KINASE"/>
    <property type="match status" value="1"/>
</dbReference>
<keyword evidence="6 19" id="KW-0812">Transmembrane</keyword>
<feature type="binding site" evidence="18">
    <location>
        <position position="31"/>
    </location>
    <ligand>
        <name>a divalent metal cation</name>
        <dbReference type="ChEBI" id="CHEBI:60240"/>
    </ligand>
</feature>
<keyword evidence="10 19" id="KW-1133">Transmembrane helix</keyword>
<dbReference type="GO" id="GO:0005886">
    <property type="term" value="C:plasma membrane"/>
    <property type="evidence" value="ECO:0007669"/>
    <property type="project" value="UniProtKB-SubCell"/>
</dbReference>
<evidence type="ECO:0000256" key="14">
    <source>
        <dbReference type="ARBA" id="ARBA00023264"/>
    </source>
</evidence>
<proteinExistence type="inferred from homology"/>
<keyword evidence="5" id="KW-0808">Transferase</keyword>
<comment type="cofactor">
    <cofactor evidence="18">
        <name>Mg(2+)</name>
        <dbReference type="ChEBI" id="CHEBI:18420"/>
    </cofactor>
    <text evidence="18">Mn(2+), Zn(2+), Cd(2+) and Co(2+) support activity to lesser extents.</text>
</comment>
<dbReference type="InterPro" id="IPR000829">
    <property type="entry name" value="DAGK"/>
</dbReference>
<keyword evidence="4" id="KW-0444">Lipid biosynthesis</keyword>
<evidence type="ECO:0000256" key="6">
    <source>
        <dbReference type="ARBA" id="ARBA00022692"/>
    </source>
</evidence>
<name>A0A386HMS7_9BACT</name>
<dbReference type="GO" id="GO:0016301">
    <property type="term" value="F:kinase activity"/>
    <property type="evidence" value="ECO:0007669"/>
    <property type="project" value="UniProtKB-KW"/>
</dbReference>
<evidence type="ECO:0000256" key="18">
    <source>
        <dbReference type="PIRSR" id="PIRSR600829-4"/>
    </source>
</evidence>
<comment type="similarity">
    <text evidence="2">Belongs to the bacterial diacylglycerol kinase family.</text>
</comment>
<keyword evidence="9 17" id="KW-0067">ATP-binding</keyword>
<evidence type="ECO:0000256" key="3">
    <source>
        <dbReference type="ARBA" id="ARBA00022475"/>
    </source>
</evidence>
<keyword evidence="11" id="KW-0443">Lipid metabolism</keyword>
<keyword evidence="14" id="KW-1208">Phospholipid metabolism</keyword>
<evidence type="ECO:0000256" key="11">
    <source>
        <dbReference type="ARBA" id="ARBA00023098"/>
    </source>
</evidence>
<dbReference type="EMBL" id="CP032489">
    <property type="protein sequence ID" value="AYD46644.1"/>
    <property type="molecule type" value="Genomic_DNA"/>
</dbReference>
<keyword evidence="18" id="KW-0460">Magnesium</keyword>